<evidence type="ECO:0000256" key="2">
    <source>
        <dbReference type="ARBA" id="ARBA00022737"/>
    </source>
</evidence>
<feature type="repeat" description="WD" evidence="3">
    <location>
        <begin position="411"/>
        <end position="452"/>
    </location>
</feature>
<evidence type="ECO:0000256" key="4">
    <source>
        <dbReference type="SAM" id="MobiDB-lite"/>
    </source>
</evidence>
<dbReference type="PANTHER" id="PTHR43991">
    <property type="entry name" value="WD REPEAT PROTEIN (AFU_ORTHOLOGUE AFUA_8G05640)-RELATED"/>
    <property type="match status" value="1"/>
</dbReference>
<dbReference type="AlphaFoldDB" id="A0A2K3DE75"/>
<dbReference type="RefSeq" id="XP_042921174.1">
    <property type="nucleotide sequence ID" value="XM_043065612.1"/>
</dbReference>
<feature type="region of interest" description="Disordered" evidence="4">
    <location>
        <begin position="220"/>
        <end position="266"/>
    </location>
</feature>
<dbReference type="InterPro" id="IPR036322">
    <property type="entry name" value="WD40_repeat_dom_sf"/>
</dbReference>
<keyword evidence="6" id="KW-1185">Reference proteome</keyword>
<dbReference type="Proteomes" id="UP000006906">
    <property type="component" value="Chromosome 9"/>
</dbReference>
<dbReference type="ExpressionAtlas" id="A0A2K3DE75">
    <property type="expression patterns" value="baseline and differential"/>
</dbReference>
<dbReference type="InterPro" id="IPR001680">
    <property type="entry name" value="WD40_rpt"/>
</dbReference>
<dbReference type="Gene3D" id="2.130.10.10">
    <property type="entry name" value="YVTN repeat-like/Quinoprotein amine dehydrogenase"/>
    <property type="match status" value="1"/>
</dbReference>
<protein>
    <submittedName>
        <fullName evidence="5">Uncharacterized protein</fullName>
    </submittedName>
</protein>
<dbReference type="InterPro" id="IPR019775">
    <property type="entry name" value="WD40_repeat_CS"/>
</dbReference>
<evidence type="ECO:0000256" key="3">
    <source>
        <dbReference type="PROSITE-ProRule" id="PRU00221"/>
    </source>
</evidence>
<keyword evidence="2" id="KW-0677">Repeat</keyword>
<gene>
    <name evidence="5" type="ORF">CHLRE_09g391875v5</name>
</gene>
<dbReference type="InterPro" id="IPR015943">
    <property type="entry name" value="WD40/YVTN_repeat-like_dom_sf"/>
</dbReference>
<evidence type="ECO:0000313" key="5">
    <source>
        <dbReference type="EMBL" id="PNW78840.1"/>
    </source>
</evidence>
<keyword evidence="1 3" id="KW-0853">WD repeat</keyword>
<organism evidence="5 6">
    <name type="scientific">Chlamydomonas reinhardtii</name>
    <name type="common">Chlamydomonas smithii</name>
    <dbReference type="NCBI Taxonomy" id="3055"/>
    <lineage>
        <taxon>Eukaryota</taxon>
        <taxon>Viridiplantae</taxon>
        <taxon>Chlorophyta</taxon>
        <taxon>core chlorophytes</taxon>
        <taxon>Chlorophyceae</taxon>
        <taxon>CS clade</taxon>
        <taxon>Chlamydomonadales</taxon>
        <taxon>Chlamydomonadaceae</taxon>
        <taxon>Chlamydomonas</taxon>
    </lineage>
</organism>
<evidence type="ECO:0000313" key="6">
    <source>
        <dbReference type="Proteomes" id="UP000006906"/>
    </source>
</evidence>
<dbReference type="EMBL" id="CM008970">
    <property type="protein sequence ID" value="PNW78840.1"/>
    <property type="molecule type" value="Genomic_DNA"/>
</dbReference>
<reference evidence="5 6" key="1">
    <citation type="journal article" date="2007" name="Science">
        <title>The Chlamydomonas genome reveals the evolution of key animal and plant functions.</title>
        <authorList>
            <person name="Merchant S.S."/>
            <person name="Prochnik S.E."/>
            <person name="Vallon O."/>
            <person name="Harris E.H."/>
            <person name="Karpowicz S.J."/>
            <person name="Witman G.B."/>
            <person name="Terry A."/>
            <person name="Salamov A."/>
            <person name="Fritz-Laylin L.K."/>
            <person name="Marechal-Drouard L."/>
            <person name="Marshall W.F."/>
            <person name="Qu L.H."/>
            <person name="Nelson D.R."/>
            <person name="Sanderfoot A.A."/>
            <person name="Spalding M.H."/>
            <person name="Kapitonov V.V."/>
            <person name="Ren Q."/>
            <person name="Ferris P."/>
            <person name="Lindquist E."/>
            <person name="Shapiro H."/>
            <person name="Lucas S.M."/>
            <person name="Grimwood J."/>
            <person name="Schmutz J."/>
            <person name="Cardol P."/>
            <person name="Cerutti H."/>
            <person name="Chanfreau G."/>
            <person name="Chen C.L."/>
            <person name="Cognat V."/>
            <person name="Croft M.T."/>
            <person name="Dent R."/>
            <person name="Dutcher S."/>
            <person name="Fernandez E."/>
            <person name="Fukuzawa H."/>
            <person name="Gonzalez-Ballester D."/>
            <person name="Gonzalez-Halphen D."/>
            <person name="Hallmann A."/>
            <person name="Hanikenne M."/>
            <person name="Hippler M."/>
            <person name="Inwood W."/>
            <person name="Jabbari K."/>
            <person name="Kalanon M."/>
            <person name="Kuras R."/>
            <person name="Lefebvre P.A."/>
            <person name="Lemaire S.D."/>
            <person name="Lobanov A.V."/>
            <person name="Lohr M."/>
            <person name="Manuell A."/>
            <person name="Meier I."/>
            <person name="Mets L."/>
            <person name="Mittag M."/>
            <person name="Mittelmeier T."/>
            <person name="Moroney J.V."/>
            <person name="Moseley J."/>
            <person name="Napoli C."/>
            <person name="Nedelcu A.M."/>
            <person name="Niyogi K."/>
            <person name="Novoselov S.V."/>
            <person name="Paulsen I.T."/>
            <person name="Pazour G."/>
            <person name="Purton S."/>
            <person name="Ral J.P."/>
            <person name="Riano-Pachon D.M."/>
            <person name="Riekhof W."/>
            <person name="Rymarquis L."/>
            <person name="Schroda M."/>
            <person name="Stern D."/>
            <person name="Umen J."/>
            <person name="Willows R."/>
            <person name="Wilson N."/>
            <person name="Zimmer S.L."/>
            <person name="Allmer J."/>
            <person name="Balk J."/>
            <person name="Bisova K."/>
            <person name="Chen C.J."/>
            <person name="Elias M."/>
            <person name="Gendler K."/>
            <person name="Hauser C."/>
            <person name="Lamb M.R."/>
            <person name="Ledford H."/>
            <person name="Long J.C."/>
            <person name="Minagawa J."/>
            <person name="Page M.D."/>
            <person name="Pan J."/>
            <person name="Pootakham W."/>
            <person name="Roje S."/>
            <person name="Rose A."/>
            <person name="Stahlberg E."/>
            <person name="Terauchi A.M."/>
            <person name="Yang P."/>
            <person name="Ball S."/>
            <person name="Bowler C."/>
            <person name="Dieckmann C.L."/>
            <person name="Gladyshev V.N."/>
            <person name="Green P."/>
            <person name="Jorgensen R."/>
            <person name="Mayfield S."/>
            <person name="Mueller-Roeber B."/>
            <person name="Rajamani S."/>
            <person name="Sayre R.T."/>
            <person name="Brokstein P."/>
            <person name="Dubchak I."/>
            <person name="Goodstein D."/>
            <person name="Hornick L."/>
            <person name="Huang Y.W."/>
            <person name="Jhaveri J."/>
            <person name="Luo Y."/>
            <person name="Martinez D."/>
            <person name="Ngau W.C."/>
            <person name="Otillar B."/>
            <person name="Poliakov A."/>
            <person name="Porter A."/>
            <person name="Szajkowski L."/>
            <person name="Werner G."/>
            <person name="Zhou K."/>
            <person name="Grigoriev I.V."/>
            <person name="Rokhsar D.S."/>
            <person name="Grossman A.R."/>
        </authorList>
    </citation>
    <scope>NUCLEOTIDE SEQUENCE [LARGE SCALE GENOMIC DNA]</scope>
    <source>
        <strain evidence="6">CC-503</strain>
    </source>
</reference>
<dbReference type="GeneID" id="5720230"/>
<dbReference type="PROSITE" id="PS50294">
    <property type="entry name" value="WD_REPEATS_REGION"/>
    <property type="match status" value="1"/>
</dbReference>
<dbReference type="Pfam" id="PF00400">
    <property type="entry name" value="WD40"/>
    <property type="match status" value="1"/>
</dbReference>
<feature type="compositionally biased region" description="Gly residues" evidence="4">
    <location>
        <begin position="235"/>
        <end position="258"/>
    </location>
</feature>
<dbReference type="Gramene" id="PNW78840">
    <property type="protein sequence ID" value="PNW78840"/>
    <property type="gene ID" value="CHLRE_09g391875v5"/>
</dbReference>
<dbReference type="PANTHER" id="PTHR43991:SF12">
    <property type="entry name" value="WD REPEAT PROTEIN (AFU_ORTHOLOGUE AFUA_8G05640)"/>
    <property type="match status" value="1"/>
</dbReference>
<evidence type="ECO:0000256" key="1">
    <source>
        <dbReference type="ARBA" id="ARBA00022574"/>
    </source>
</evidence>
<proteinExistence type="predicted"/>
<dbReference type="PROSITE" id="PS00678">
    <property type="entry name" value="WD_REPEATS_1"/>
    <property type="match status" value="1"/>
</dbReference>
<dbReference type="OrthoDB" id="20669at2759"/>
<accession>A0A2K3DE75</accession>
<sequence length="537" mass="53624">MLKSNRIRPIKGSVSGVRSRRPDDDDGAYRAELAPLCVAPRRAGTAGTPSPAAAAAAAARGGSPAAAAPACAARGPPFFSFVRNSRAVQSNIVHFQLRNLVWASSPNDVFVVHDNCVNHWNPVSRTVTEVLNLNGGGHGGGLHGGGGAGVVRGAASTRVPGLGRVQVSTLCVSGDLVAAGGFMGELVVKRLSGRAAATAARAAAAAAEAGAAAASGRAPVFPSLRHSPQRFSAGAGAGSGAGGISGSGRAGPGAGQGGAAAAAAGAGGGGGGGGGGGAVGSAVRPGFAAVAGGAKPGGAGGGASQQPAASQMLYAGRVTTSDNGITNGLEIYNDRSAGTVVMAANNDAQLRLFAAAAGEGALRPLARWPFEWAVNYATVRPGGDGNLAAVVGDDPATLITDVHNGVTVARLEGHRDFSFAAAWHPGGTLLATGNQDTTSLLWDIRNTATPLTRLAGRMGAIRSLRFSPDGRFLAMAEPADFVHVYDVVAGFMDCQEHDFFGEIAGVAFSPDSSCLFVGVSDLTYASLMQLQRQTCEW</sequence>
<name>A0A2K3DE75_CHLRE</name>
<feature type="region of interest" description="Disordered" evidence="4">
    <location>
        <begin position="1"/>
        <end position="28"/>
    </location>
</feature>
<dbReference type="SMART" id="SM00320">
    <property type="entry name" value="WD40"/>
    <property type="match status" value="2"/>
</dbReference>
<dbReference type="SUPFAM" id="SSF50978">
    <property type="entry name" value="WD40 repeat-like"/>
    <property type="match status" value="1"/>
</dbReference>
<dbReference type="PROSITE" id="PS50082">
    <property type="entry name" value="WD_REPEATS_2"/>
    <property type="match status" value="1"/>
</dbReference>